<dbReference type="GO" id="GO:0016787">
    <property type="term" value="F:hydrolase activity"/>
    <property type="evidence" value="ECO:0007669"/>
    <property type="project" value="UniProtKB-KW"/>
</dbReference>
<dbReference type="Gene3D" id="3.40.50.300">
    <property type="entry name" value="P-loop containing nucleotide triphosphate hydrolases"/>
    <property type="match status" value="2"/>
</dbReference>
<dbReference type="PROSITE" id="PS51192">
    <property type="entry name" value="HELICASE_ATP_BIND_1"/>
    <property type="match status" value="1"/>
</dbReference>
<dbReference type="GO" id="GO:0003676">
    <property type="term" value="F:nucleic acid binding"/>
    <property type="evidence" value="ECO:0007669"/>
    <property type="project" value="InterPro"/>
</dbReference>
<comment type="caution">
    <text evidence="5">The sequence shown here is derived from an EMBL/GenBank/DDBJ whole genome shotgun (WGS) entry which is preliminary data.</text>
</comment>
<protein>
    <submittedName>
        <fullName evidence="5">ATP-dependent RNA helicase dbp2-like</fullName>
    </submittedName>
</protein>
<dbReference type="SMART" id="SM00487">
    <property type="entry name" value="DEXDc"/>
    <property type="match status" value="1"/>
</dbReference>
<evidence type="ECO:0000256" key="1">
    <source>
        <dbReference type="ARBA" id="ARBA00022801"/>
    </source>
</evidence>
<proteinExistence type="predicted"/>
<keyword evidence="1" id="KW-0378">Hydrolase</keyword>
<keyword evidence="2 5" id="KW-0347">Helicase</keyword>
<name>A0A3M7T837_BRAPC</name>
<dbReference type="InterPro" id="IPR027417">
    <property type="entry name" value="P-loop_NTPase"/>
</dbReference>
<keyword evidence="2 5" id="KW-0067">ATP-binding</keyword>
<dbReference type="Pfam" id="PF00270">
    <property type="entry name" value="DEAD"/>
    <property type="match status" value="1"/>
</dbReference>
<dbReference type="PANTHER" id="PTHR47958">
    <property type="entry name" value="ATP-DEPENDENT RNA HELICASE DBP3"/>
    <property type="match status" value="1"/>
</dbReference>
<dbReference type="STRING" id="10195.A0A3M7T837"/>
<dbReference type="SUPFAM" id="SSF52540">
    <property type="entry name" value="P-loop containing nucleoside triphosphate hydrolases"/>
    <property type="match status" value="2"/>
</dbReference>
<dbReference type="Proteomes" id="UP000276133">
    <property type="component" value="Unassembled WGS sequence"/>
</dbReference>
<feature type="compositionally biased region" description="Acidic residues" evidence="3">
    <location>
        <begin position="469"/>
        <end position="492"/>
    </location>
</feature>
<evidence type="ECO:0000313" key="5">
    <source>
        <dbReference type="EMBL" id="RNA44223.1"/>
    </source>
</evidence>
<reference evidence="5 6" key="1">
    <citation type="journal article" date="2018" name="Sci. Rep.">
        <title>Genomic signatures of local adaptation to the degree of environmental predictability in rotifers.</title>
        <authorList>
            <person name="Franch-Gras L."/>
            <person name="Hahn C."/>
            <person name="Garcia-Roger E.M."/>
            <person name="Carmona M.J."/>
            <person name="Serra M."/>
            <person name="Gomez A."/>
        </authorList>
    </citation>
    <scope>NUCLEOTIDE SEQUENCE [LARGE SCALE GENOMIC DNA]</scope>
    <source>
        <strain evidence="5">HYR1</strain>
    </source>
</reference>
<evidence type="ECO:0000256" key="2">
    <source>
        <dbReference type="ARBA" id="ARBA00022806"/>
    </source>
</evidence>
<keyword evidence="2 5" id="KW-0547">Nucleotide-binding</keyword>
<dbReference type="InterPro" id="IPR014001">
    <property type="entry name" value="Helicase_ATP-bd"/>
</dbReference>
<gene>
    <name evidence="5" type="ORF">BpHYR1_047753</name>
</gene>
<dbReference type="GO" id="GO:0004386">
    <property type="term" value="F:helicase activity"/>
    <property type="evidence" value="ECO:0007669"/>
    <property type="project" value="UniProtKB-KW"/>
</dbReference>
<dbReference type="OrthoDB" id="4088766at2759"/>
<dbReference type="InterPro" id="IPR011545">
    <property type="entry name" value="DEAD/DEAH_box_helicase_dom"/>
</dbReference>
<evidence type="ECO:0000256" key="3">
    <source>
        <dbReference type="SAM" id="MobiDB-lite"/>
    </source>
</evidence>
<keyword evidence="6" id="KW-1185">Reference proteome</keyword>
<dbReference type="GO" id="GO:0005524">
    <property type="term" value="F:ATP binding"/>
    <property type="evidence" value="ECO:0007669"/>
    <property type="project" value="InterPro"/>
</dbReference>
<sequence length="492" mass="57340">MYVEHDEVKKRKWFDTEKFLDVHEVKFTGFRCPRPLFKFEHANFPESISKIFANEDGTYPKLTAFQCLCWPILLSGRDLIAVSNSSYGKHFGYAFPLIVHIKNQHAYLDKKGPCAMILTPHQPSKDDILSILKPYLDSAQIRPVCVYESENKNIQIANLKESYDLMIANPTRLLEIINENQNLVDLSHISFLIIDEYIQFRKSQTMDFVKDIVEYLRADRQTAVFSRLVPSGIQRQGDEFVKNCIFFEMHHDKESADDEIKQIVELCDKYLKAIDLVDKLTTDRDCKILIYAKDKEKCLNLNFELKRQLDLEVLDFRKEEHLFVSTPNAIMTTFKNIGLEINIPDLNYIINVDFPPNLQTYMDRLRKGVVHYTFFSREDAKHAERLVYCLKQARQEYDQHLSTMSKAWLECGRDVRFMPMIQELEKGLSKPLQEMILSSGDEEHITGSYKADSFGYGYGRGAMKRSDSQADDMIDDEDDEDDDEEQDEDLGN</sequence>
<evidence type="ECO:0000259" key="4">
    <source>
        <dbReference type="PROSITE" id="PS51192"/>
    </source>
</evidence>
<dbReference type="EMBL" id="REGN01000131">
    <property type="protein sequence ID" value="RNA44223.1"/>
    <property type="molecule type" value="Genomic_DNA"/>
</dbReference>
<dbReference type="AlphaFoldDB" id="A0A3M7T837"/>
<organism evidence="5 6">
    <name type="scientific">Brachionus plicatilis</name>
    <name type="common">Marine rotifer</name>
    <name type="synonym">Brachionus muelleri</name>
    <dbReference type="NCBI Taxonomy" id="10195"/>
    <lineage>
        <taxon>Eukaryota</taxon>
        <taxon>Metazoa</taxon>
        <taxon>Spiralia</taxon>
        <taxon>Gnathifera</taxon>
        <taxon>Rotifera</taxon>
        <taxon>Eurotatoria</taxon>
        <taxon>Monogononta</taxon>
        <taxon>Pseudotrocha</taxon>
        <taxon>Ploima</taxon>
        <taxon>Brachionidae</taxon>
        <taxon>Brachionus</taxon>
    </lineage>
</organism>
<feature type="region of interest" description="Disordered" evidence="3">
    <location>
        <begin position="461"/>
        <end position="492"/>
    </location>
</feature>
<accession>A0A3M7T837</accession>
<feature type="domain" description="Helicase ATP-binding" evidence="4">
    <location>
        <begin position="70"/>
        <end position="247"/>
    </location>
</feature>
<evidence type="ECO:0000313" key="6">
    <source>
        <dbReference type="Proteomes" id="UP000276133"/>
    </source>
</evidence>